<dbReference type="EMBL" id="VOOS01000002">
    <property type="protein sequence ID" value="TXB65915.1"/>
    <property type="molecule type" value="Genomic_DNA"/>
</dbReference>
<name>A0A5C6RVC0_9FLAO</name>
<dbReference type="OrthoDB" id="5292899at2"/>
<dbReference type="InterPro" id="IPR036761">
    <property type="entry name" value="TTHA0802/YceI-like_sf"/>
</dbReference>
<dbReference type="Pfam" id="PF04264">
    <property type="entry name" value="YceI"/>
    <property type="match status" value="1"/>
</dbReference>
<sequence>MKKILIPVAIITSAFFSSCGGENHEANATEQLQSGNKEEICFYEYDKESTATVKWTAFKTSDKVAVGGTFNSVLIKAGEKSTKLTEVLQTITFTIPTKSTNTTNPDRDSKIINSFFGKMLNTDLILGHAKSVEGDNESGSMTFYLTLNDIEKEVTLAYTVIDTTVKLTGEIDINNWNAETALKELNKVCEDLHKGADGVSVTWPNVELEIEAKLSKRCH</sequence>
<proteinExistence type="predicted"/>
<evidence type="ECO:0000259" key="1">
    <source>
        <dbReference type="Pfam" id="PF04264"/>
    </source>
</evidence>
<dbReference type="PROSITE" id="PS51257">
    <property type="entry name" value="PROKAR_LIPOPROTEIN"/>
    <property type="match status" value="1"/>
</dbReference>
<reference evidence="2 3" key="1">
    <citation type="submission" date="2019-08" db="EMBL/GenBank/DDBJ databases">
        <title>Genome of Vicingus serpentipes NCIMB 15042.</title>
        <authorList>
            <person name="Bowman J.P."/>
        </authorList>
    </citation>
    <scope>NUCLEOTIDE SEQUENCE [LARGE SCALE GENOMIC DNA]</scope>
    <source>
        <strain evidence="2 3">NCIMB 15042</strain>
    </source>
</reference>
<dbReference type="SUPFAM" id="SSF101874">
    <property type="entry name" value="YceI-like"/>
    <property type="match status" value="1"/>
</dbReference>
<organism evidence="2 3">
    <name type="scientific">Vicingus serpentipes</name>
    <dbReference type="NCBI Taxonomy" id="1926625"/>
    <lineage>
        <taxon>Bacteria</taxon>
        <taxon>Pseudomonadati</taxon>
        <taxon>Bacteroidota</taxon>
        <taxon>Flavobacteriia</taxon>
        <taxon>Flavobacteriales</taxon>
        <taxon>Vicingaceae</taxon>
        <taxon>Vicingus</taxon>
    </lineage>
</organism>
<dbReference type="Proteomes" id="UP000321721">
    <property type="component" value="Unassembled WGS sequence"/>
</dbReference>
<gene>
    <name evidence="2" type="ORF">FRY74_04930</name>
</gene>
<dbReference type="RefSeq" id="WP_147099210.1">
    <property type="nucleotide sequence ID" value="NZ_VOOS01000002.1"/>
</dbReference>
<comment type="caution">
    <text evidence="2">The sequence shown here is derived from an EMBL/GenBank/DDBJ whole genome shotgun (WGS) entry which is preliminary data.</text>
</comment>
<feature type="domain" description="Lipid/polyisoprenoid-binding YceI-like" evidence="1">
    <location>
        <begin position="47"/>
        <end position="211"/>
    </location>
</feature>
<evidence type="ECO:0000313" key="3">
    <source>
        <dbReference type="Proteomes" id="UP000321721"/>
    </source>
</evidence>
<accession>A0A5C6RVC0</accession>
<keyword evidence="3" id="KW-1185">Reference proteome</keyword>
<evidence type="ECO:0000313" key="2">
    <source>
        <dbReference type="EMBL" id="TXB65915.1"/>
    </source>
</evidence>
<dbReference type="InterPro" id="IPR007372">
    <property type="entry name" value="Lipid/polyisoprenoid-bd_YceI"/>
</dbReference>
<protein>
    <submittedName>
        <fullName evidence="2">YceI family protein</fullName>
    </submittedName>
</protein>
<dbReference type="AlphaFoldDB" id="A0A5C6RVC0"/>
<dbReference type="Gene3D" id="2.40.128.110">
    <property type="entry name" value="Lipid/polyisoprenoid-binding, YceI-like"/>
    <property type="match status" value="1"/>
</dbReference>